<dbReference type="PANTHER" id="PTHR43849:SF2">
    <property type="entry name" value="BLL3936 PROTEIN"/>
    <property type="match status" value="1"/>
</dbReference>
<feature type="transmembrane region" description="Helical" evidence="1">
    <location>
        <begin position="393"/>
        <end position="411"/>
    </location>
</feature>
<feature type="transmembrane region" description="Helical" evidence="1">
    <location>
        <begin position="33"/>
        <end position="53"/>
    </location>
</feature>
<evidence type="ECO:0000313" key="3">
    <source>
        <dbReference type="EMBL" id="SOB98838.1"/>
    </source>
</evidence>
<accession>A0A285RWE5</accession>
<feature type="domain" description="TRAP C4-dicarboxylate transport system permease DctM subunit" evidence="2">
    <location>
        <begin position="107"/>
        <end position="543"/>
    </location>
</feature>
<feature type="transmembrane region" description="Helical" evidence="1">
    <location>
        <begin position="65"/>
        <end position="86"/>
    </location>
</feature>
<feature type="transmembrane region" description="Helical" evidence="1">
    <location>
        <begin position="164"/>
        <end position="186"/>
    </location>
</feature>
<feature type="transmembrane region" description="Helical" evidence="1">
    <location>
        <begin position="516"/>
        <end position="533"/>
    </location>
</feature>
<feature type="transmembrane region" description="Helical" evidence="1">
    <location>
        <begin position="117"/>
        <end position="135"/>
    </location>
</feature>
<keyword evidence="1" id="KW-1133">Transmembrane helix</keyword>
<dbReference type="RefSeq" id="WP_097072470.1">
    <property type="nucleotide sequence ID" value="NZ_OBMQ01000002.1"/>
</dbReference>
<proteinExistence type="predicted"/>
<name>A0A285RWE5_9BACL</name>
<dbReference type="Proteomes" id="UP000219636">
    <property type="component" value="Unassembled WGS sequence"/>
</dbReference>
<feature type="transmembrane region" description="Helical" evidence="1">
    <location>
        <begin position="92"/>
        <end position="110"/>
    </location>
</feature>
<gene>
    <name evidence="3" type="ORF">SAMN05880501_102108</name>
</gene>
<dbReference type="PANTHER" id="PTHR43849">
    <property type="entry name" value="BLL3936 PROTEIN"/>
    <property type="match status" value="1"/>
</dbReference>
<organism evidence="3 4">
    <name type="scientific">Ureibacillus xyleni</name>
    <dbReference type="NCBI Taxonomy" id="614648"/>
    <lineage>
        <taxon>Bacteria</taxon>
        <taxon>Bacillati</taxon>
        <taxon>Bacillota</taxon>
        <taxon>Bacilli</taxon>
        <taxon>Bacillales</taxon>
        <taxon>Caryophanaceae</taxon>
        <taxon>Ureibacillus</taxon>
    </lineage>
</organism>
<evidence type="ECO:0000313" key="4">
    <source>
        <dbReference type="Proteomes" id="UP000219636"/>
    </source>
</evidence>
<evidence type="ECO:0000256" key="1">
    <source>
        <dbReference type="SAM" id="Phobius"/>
    </source>
</evidence>
<dbReference type="OrthoDB" id="9759894at2"/>
<reference evidence="4" key="1">
    <citation type="submission" date="2017-08" db="EMBL/GenBank/DDBJ databases">
        <authorList>
            <person name="Varghese N."/>
            <person name="Submissions S."/>
        </authorList>
    </citation>
    <scope>NUCLEOTIDE SEQUENCE [LARGE SCALE GENOMIC DNA]</scope>
    <source>
        <strain evidence="4">JC22</strain>
    </source>
</reference>
<dbReference type="InterPro" id="IPR011853">
    <property type="entry name" value="TRAP_DctM-Dct_fused"/>
</dbReference>
<dbReference type="Pfam" id="PF06808">
    <property type="entry name" value="DctM"/>
    <property type="match status" value="1"/>
</dbReference>
<feature type="transmembrane region" description="Helical" evidence="1">
    <location>
        <begin position="478"/>
        <end position="504"/>
    </location>
</feature>
<protein>
    <submittedName>
        <fullName evidence="3">TRAP transporter 4TM/12TM fusion protein</fullName>
    </submittedName>
</protein>
<dbReference type="InterPro" id="IPR010656">
    <property type="entry name" value="DctM"/>
</dbReference>
<feature type="transmembrane region" description="Helical" evidence="1">
    <location>
        <begin position="545"/>
        <end position="567"/>
    </location>
</feature>
<feature type="transmembrane region" description="Helical" evidence="1">
    <location>
        <begin position="252"/>
        <end position="277"/>
    </location>
</feature>
<sequence length="626" mass="66175">MKNMIGKLIATLAFGLAIFHIYAGGIQLLPATQQRAIHLGIGLTLIFLIYPLSKKENANALLSKMISYPLAALSLVITIYISINYIDVITNLSRPNSITLFISAATILLVLEAARRVLGLALTIISGVFLAYAFWGHQLPLMVAHSGISVDRILTQVGLSSSGIFGTSLGVSATYVILFIIFGSFLERSGAGSVFINFSMSAVGRYRGGSAKVSVVASSLFGSISGSQVANVVSTGVLTIPLMKKGGYSPTYAAAVESVASTGGMILPPVMGAVAFLMADYLQVPFAEVALAALIPALLYYFAVFMMVDARAAKENIRSDVDNTIDLKKLIVEKGHLAIPLVILVLLLMVFELSTVKAVFWSILSVPIISYFRKETRMGIKDIAGALVDGVKMSLVVIAACACAGIVIGVIDMTGIGLRFSGLLLELAGGNLLILAILTMIASIVLGMGLPPVACYLILAVLAAPALINLGVEPMAAHLFIFYFGTLSAITPPVAIASYAAAGIAKTNPFKVSLQACRIGIVAFIIPFMFIYGPELLLQGEVFNIAYAILTAVVGVYILAGAVEGYLYGPIPIVVRTIIFITAIALIQTNMLISTIALVITVILLAYLKKRGPVVQNVLTNTTNEI</sequence>
<keyword evidence="4" id="KW-1185">Reference proteome</keyword>
<feature type="transmembrane region" description="Helical" evidence="1">
    <location>
        <begin position="579"/>
        <end position="608"/>
    </location>
</feature>
<feature type="transmembrane region" description="Helical" evidence="1">
    <location>
        <begin position="423"/>
        <end position="446"/>
    </location>
</feature>
<dbReference type="NCBIfam" id="TIGR02123">
    <property type="entry name" value="TRAP_fused"/>
    <property type="match status" value="1"/>
</dbReference>
<feature type="transmembrane region" description="Helical" evidence="1">
    <location>
        <begin position="453"/>
        <end position="472"/>
    </location>
</feature>
<evidence type="ECO:0000259" key="2">
    <source>
        <dbReference type="Pfam" id="PF06808"/>
    </source>
</evidence>
<keyword evidence="1" id="KW-0472">Membrane</keyword>
<keyword evidence="1" id="KW-0812">Transmembrane</keyword>
<feature type="transmembrane region" description="Helical" evidence="1">
    <location>
        <begin position="289"/>
        <end position="310"/>
    </location>
</feature>
<dbReference type="EMBL" id="OBMQ01000002">
    <property type="protein sequence ID" value="SOB98838.1"/>
    <property type="molecule type" value="Genomic_DNA"/>
</dbReference>
<dbReference type="AlphaFoldDB" id="A0A285RWE5"/>
<feature type="transmembrane region" description="Helical" evidence="1">
    <location>
        <begin position="331"/>
        <end position="350"/>
    </location>
</feature>